<keyword evidence="2" id="KW-1185">Reference proteome</keyword>
<reference evidence="1 2" key="1">
    <citation type="submission" date="2013-08" db="EMBL/GenBank/DDBJ databases">
        <title>Gluconobacter thailandicus NBRC 3257 whole genome sequence.</title>
        <authorList>
            <person name="Matsutani M."/>
            <person name="Yakushi T."/>
            <person name="Matsushita K."/>
        </authorList>
    </citation>
    <scope>NUCLEOTIDE SEQUENCE [LARGE SCALE GENOMIC DNA]</scope>
    <source>
        <strain evidence="1 2">NBRC 3257</strain>
    </source>
</reference>
<accession>A0ABQ0ITG0</accession>
<comment type="caution">
    <text evidence="1">The sequence shown here is derived from an EMBL/GenBank/DDBJ whole genome shotgun (WGS) entry which is preliminary data.</text>
</comment>
<sequence>MQDDSRPVFVTGFFSLFIGAERIFLNAGNLSASFHSASF</sequence>
<gene>
    <name evidence="1" type="ORF">NBRC3257_0470</name>
</gene>
<protein>
    <submittedName>
        <fullName evidence="1">Uncharacterized protein</fullName>
    </submittedName>
</protein>
<name>A0ABQ0ITG0_GLUTH</name>
<dbReference type="Proteomes" id="UP000018209">
    <property type="component" value="Unassembled WGS sequence"/>
</dbReference>
<evidence type="ECO:0000313" key="2">
    <source>
        <dbReference type="Proteomes" id="UP000018209"/>
    </source>
</evidence>
<proteinExistence type="predicted"/>
<dbReference type="EMBL" id="BASM01000006">
    <property type="protein sequence ID" value="GAD25471.1"/>
    <property type="molecule type" value="Genomic_DNA"/>
</dbReference>
<organism evidence="1 2">
    <name type="scientific">Gluconobacter thailandicus NBRC 3257</name>
    <dbReference type="NCBI Taxonomy" id="1381097"/>
    <lineage>
        <taxon>Bacteria</taxon>
        <taxon>Pseudomonadati</taxon>
        <taxon>Pseudomonadota</taxon>
        <taxon>Alphaproteobacteria</taxon>
        <taxon>Acetobacterales</taxon>
        <taxon>Acetobacteraceae</taxon>
        <taxon>Gluconobacter</taxon>
    </lineage>
</organism>
<evidence type="ECO:0000313" key="1">
    <source>
        <dbReference type="EMBL" id="GAD25471.1"/>
    </source>
</evidence>